<evidence type="ECO:0000313" key="1">
    <source>
        <dbReference type="EMBL" id="QFG74720.1"/>
    </source>
</evidence>
<proteinExistence type="predicted"/>
<dbReference type="SUPFAM" id="SSF51197">
    <property type="entry name" value="Clavaminate synthase-like"/>
    <property type="match status" value="1"/>
</dbReference>
<protein>
    <recommendedName>
        <fullName evidence="2">Phytanoyl-CoA dioxygenase</fullName>
    </recommendedName>
</protein>
<dbReference type="Pfam" id="PF05721">
    <property type="entry name" value="PhyH"/>
    <property type="match status" value="1"/>
</dbReference>
<reference evidence="1" key="1">
    <citation type="journal article" date="2019" name="Philos. Trans. R. Soc. Lond., B, Biol. Sci.">
        <title>Targeted metagenomic recovery of four divergent viruses reveals shared and distinctive characteristics of giant viruses of marine eukaryotes.</title>
        <authorList>
            <person name="Needham D.M."/>
            <person name="Poirier C."/>
            <person name="Hehenberger E."/>
            <person name="Jimenez V."/>
            <person name="Swalwell J.E."/>
            <person name="Santoro A.E."/>
            <person name="Worden A.Z."/>
        </authorList>
    </citation>
    <scope>NUCLEOTIDE SEQUENCE</scope>
    <source>
        <strain evidence="1">MPacV-611</strain>
    </source>
</reference>
<organism evidence="1">
    <name type="scientific">Megaviridae environmental sample</name>
    <dbReference type="NCBI Taxonomy" id="1737588"/>
    <lineage>
        <taxon>Viruses</taxon>
        <taxon>Varidnaviria</taxon>
        <taxon>Bamfordvirae</taxon>
        <taxon>Nucleocytoviricota</taxon>
        <taxon>Megaviricetes</taxon>
        <taxon>Imitervirales</taxon>
        <taxon>Mimiviridae</taxon>
        <taxon>environmental samples</taxon>
    </lineage>
</organism>
<dbReference type="InterPro" id="IPR008775">
    <property type="entry name" value="Phytyl_CoA_dOase-like"/>
</dbReference>
<name>A0A5J6VL27_9VIRU</name>
<dbReference type="EMBL" id="MN448290">
    <property type="protein sequence ID" value="QFG74720.1"/>
    <property type="molecule type" value="Genomic_DNA"/>
</dbReference>
<dbReference type="Gene3D" id="2.60.120.620">
    <property type="entry name" value="q2cbj1_9rhob like domain"/>
    <property type="match status" value="1"/>
</dbReference>
<accession>A0A5J6VL27</accession>
<sequence>MNSILNNKGYIKLDNFVENTDLKNSLENNILKDLTINYTNYDVLIRELLSLLDKKMNWDSGALKYRVSSGKKIKNSNAVDASNWHRDLKVSDKNNTPDIYTLVIYLDESDLGIIPQSHKISNKKYLQKSKIIHFNPGDAILFNANILHRGIYNFSKNRRLCIQIFDIFKSNNDYEKYKDDILTLPANTETSRYDMIQEYFSSRFMRIPVINKYMKGIGKKAFVRNTSLDKKYKYVSTEGRRPRTKHNIDEDNLYRILIKGNDSDSKTDEYYTSVTKPFLKELLKDMSIKILFLCLFLYLIKRVKSLNNK</sequence>
<evidence type="ECO:0008006" key="2">
    <source>
        <dbReference type="Google" id="ProtNLM"/>
    </source>
</evidence>